<evidence type="ECO:0000313" key="1">
    <source>
        <dbReference type="EMBL" id="VFK42671.1"/>
    </source>
</evidence>
<dbReference type="EMBL" id="CAADFT010000020">
    <property type="protein sequence ID" value="VFK42671.1"/>
    <property type="molecule type" value="Genomic_DNA"/>
</dbReference>
<reference evidence="1" key="1">
    <citation type="submission" date="2019-02" db="EMBL/GenBank/DDBJ databases">
        <authorList>
            <person name="Gruber-Vodicka R. H."/>
            <person name="Seah K. B. B."/>
        </authorList>
    </citation>
    <scope>NUCLEOTIDE SEQUENCE</scope>
    <source>
        <strain evidence="1">BECK_BZ125</strain>
    </source>
</reference>
<accession>A0A450YM88</accession>
<gene>
    <name evidence="1" type="ORF">BECKTC1821E_GA0114239_102040</name>
</gene>
<dbReference type="AlphaFoldDB" id="A0A450YM88"/>
<protein>
    <submittedName>
        <fullName evidence="1">Uncharacterized protein</fullName>
    </submittedName>
</protein>
<proteinExistence type="predicted"/>
<sequence>MQIKTILNQVQKFKSFVYGKTQPGIAKIKKVGFLKIACIIMMTTWIFRDSKNFFDILFEILSEGRISDYKRSRLLLETLPSAPHSSSGSRP</sequence>
<name>A0A450YM88_9GAMM</name>
<organism evidence="1">
    <name type="scientific">Candidatus Kentrum sp. TC</name>
    <dbReference type="NCBI Taxonomy" id="2126339"/>
    <lineage>
        <taxon>Bacteria</taxon>
        <taxon>Pseudomonadati</taxon>
        <taxon>Pseudomonadota</taxon>
        <taxon>Gammaproteobacteria</taxon>
        <taxon>Candidatus Kentrum</taxon>
    </lineage>
</organism>